<name>A0A381QGQ4_9ZZZZ</name>
<dbReference type="AlphaFoldDB" id="A0A381QGQ4"/>
<dbReference type="PANTHER" id="PTHR20883">
    <property type="entry name" value="PHYTANOYL-COA DIOXYGENASE DOMAIN CONTAINING 1"/>
    <property type="match status" value="1"/>
</dbReference>
<evidence type="ECO:0008006" key="2">
    <source>
        <dbReference type="Google" id="ProtNLM"/>
    </source>
</evidence>
<dbReference type="GO" id="GO:0046872">
    <property type="term" value="F:metal ion binding"/>
    <property type="evidence" value="ECO:0007669"/>
    <property type="project" value="UniProtKB-ARBA"/>
</dbReference>
<evidence type="ECO:0000313" key="1">
    <source>
        <dbReference type="EMBL" id="SUZ77559.1"/>
    </source>
</evidence>
<dbReference type="EMBL" id="UINC01001321">
    <property type="protein sequence ID" value="SUZ77559.1"/>
    <property type="molecule type" value="Genomic_DNA"/>
</dbReference>
<protein>
    <recommendedName>
        <fullName evidence="2">Phytanoyl-CoA dioxygenase family protein</fullName>
    </recommendedName>
</protein>
<dbReference type="Pfam" id="PF05721">
    <property type="entry name" value="PhyH"/>
    <property type="match status" value="1"/>
</dbReference>
<organism evidence="1">
    <name type="scientific">marine metagenome</name>
    <dbReference type="NCBI Taxonomy" id="408172"/>
    <lineage>
        <taxon>unclassified sequences</taxon>
        <taxon>metagenomes</taxon>
        <taxon>ecological metagenomes</taxon>
    </lineage>
</organism>
<dbReference type="GO" id="GO:0016491">
    <property type="term" value="F:oxidoreductase activity"/>
    <property type="evidence" value="ECO:0007669"/>
    <property type="project" value="UniProtKB-ARBA"/>
</dbReference>
<dbReference type="InterPro" id="IPR008775">
    <property type="entry name" value="Phytyl_CoA_dOase-like"/>
</dbReference>
<dbReference type="PANTHER" id="PTHR20883:SF48">
    <property type="entry name" value="ECTOINE DIOXYGENASE"/>
    <property type="match status" value="1"/>
</dbReference>
<proteinExistence type="predicted"/>
<sequence>MKRPSVVFEMPDLTIPGEVVSEAEMDFFCEYGFLVKKRFLDPDKLEAALDRIWAHLLAKVPVKPGTSWALSRDDKQTWKDPDWAEMPPHPADGPFQGRQPIEHMRRIVKLHDLGNENYILDLLPNDPGVREVAETILSRDLRAVTRVRGVYLVFPSEPLSEGKLEDQGRFLGPHTDQVCQQLNACGYLEDVNPRNGGFTVYPGSHKRMFREHRYEANWSPLGSFRDTLKEVAETIEPYEIVAEKGSVVFWHGRTVHSVGIHLGADIRWALFADFTQDQPVLTDDEHKDVNQYEWFKDAKLFRSDELAGDDMWRGWRLGR</sequence>
<reference evidence="1" key="1">
    <citation type="submission" date="2018-05" db="EMBL/GenBank/DDBJ databases">
        <authorList>
            <person name="Lanie J.A."/>
            <person name="Ng W.-L."/>
            <person name="Kazmierczak K.M."/>
            <person name="Andrzejewski T.M."/>
            <person name="Davidsen T.M."/>
            <person name="Wayne K.J."/>
            <person name="Tettelin H."/>
            <person name="Glass J.I."/>
            <person name="Rusch D."/>
            <person name="Podicherti R."/>
            <person name="Tsui H.-C.T."/>
            <person name="Winkler M.E."/>
        </authorList>
    </citation>
    <scope>NUCLEOTIDE SEQUENCE</scope>
</reference>
<gene>
    <name evidence="1" type="ORF">METZ01_LOCUS30413</name>
</gene>
<accession>A0A381QGQ4</accession>
<dbReference type="SUPFAM" id="SSF51197">
    <property type="entry name" value="Clavaminate synthase-like"/>
    <property type="match status" value="1"/>
</dbReference>
<dbReference type="Gene3D" id="2.60.120.620">
    <property type="entry name" value="q2cbj1_9rhob like domain"/>
    <property type="match status" value="1"/>
</dbReference>